<dbReference type="Proteomes" id="UP001341840">
    <property type="component" value="Unassembled WGS sequence"/>
</dbReference>
<keyword evidence="3" id="KW-1185">Reference proteome</keyword>
<evidence type="ECO:0000256" key="1">
    <source>
        <dbReference type="SAM" id="MobiDB-lite"/>
    </source>
</evidence>
<feature type="region of interest" description="Disordered" evidence="1">
    <location>
        <begin position="88"/>
        <end position="108"/>
    </location>
</feature>
<gene>
    <name evidence="2" type="ORF">PIB30_037071</name>
</gene>
<comment type="caution">
    <text evidence="2">The sequence shown here is derived from an EMBL/GenBank/DDBJ whole genome shotgun (WGS) entry which is preliminary data.</text>
</comment>
<evidence type="ECO:0000313" key="2">
    <source>
        <dbReference type="EMBL" id="MED6183344.1"/>
    </source>
</evidence>
<dbReference type="EMBL" id="JASCZI010181427">
    <property type="protein sequence ID" value="MED6183344.1"/>
    <property type="molecule type" value="Genomic_DNA"/>
</dbReference>
<proteinExistence type="predicted"/>
<reference evidence="2 3" key="1">
    <citation type="journal article" date="2023" name="Plants (Basel)">
        <title>Bridging the Gap: Combining Genomics and Transcriptomics Approaches to Understand Stylosanthes scabra, an Orphan Legume from the Brazilian Caatinga.</title>
        <authorList>
            <person name="Ferreira-Neto J.R.C."/>
            <person name="da Silva M.D."/>
            <person name="Binneck E."/>
            <person name="de Melo N.F."/>
            <person name="da Silva R.H."/>
            <person name="de Melo A.L.T.M."/>
            <person name="Pandolfi V."/>
            <person name="Bustamante F.O."/>
            <person name="Brasileiro-Vidal A.C."/>
            <person name="Benko-Iseppon A.M."/>
        </authorList>
    </citation>
    <scope>NUCLEOTIDE SEQUENCE [LARGE SCALE GENOMIC DNA]</scope>
    <source>
        <tissue evidence="2">Leaves</tissue>
    </source>
</reference>
<name>A0ABU6WDK2_9FABA</name>
<sequence length="120" mass="13235">MRGEVVKERIKDPVREGVTSHSLTLSIYKGKKEECVKPHHHKPNAQKPTKAPLFFALSTPKLQPYPAVESKFALCFRCSPATTTAIAASHLSSPPPPGTPAVHHRLKPPIRIPLRIPNSH</sequence>
<protein>
    <submittedName>
        <fullName evidence="2">Uncharacterized protein</fullName>
    </submittedName>
</protein>
<organism evidence="2 3">
    <name type="scientific">Stylosanthes scabra</name>
    <dbReference type="NCBI Taxonomy" id="79078"/>
    <lineage>
        <taxon>Eukaryota</taxon>
        <taxon>Viridiplantae</taxon>
        <taxon>Streptophyta</taxon>
        <taxon>Embryophyta</taxon>
        <taxon>Tracheophyta</taxon>
        <taxon>Spermatophyta</taxon>
        <taxon>Magnoliopsida</taxon>
        <taxon>eudicotyledons</taxon>
        <taxon>Gunneridae</taxon>
        <taxon>Pentapetalae</taxon>
        <taxon>rosids</taxon>
        <taxon>fabids</taxon>
        <taxon>Fabales</taxon>
        <taxon>Fabaceae</taxon>
        <taxon>Papilionoideae</taxon>
        <taxon>50 kb inversion clade</taxon>
        <taxon>dalbergioids sensu lato</taxon>
        <taxon>Dalbergieae</taxon>
        <taxon>Pterocarpus clade</taxon>
        <taxon>Stylosanthes</taxon>
    </lineage>
</organism>
<evidence type="ECO:0000313" key="3">
    <source>
        <dbReference type="Proteomes" id="UP001341840"/>
    </source>
</evidence>
<accession>A0ABU6WDK2</accession>